<evidence type="ECO:0000313" key="2">
    <source>
        <dbReference type="Proteomes" id="UP001177670"/>
    </source>
</evidence>
<organism evidence="1 2">
    <name type="scientific">Melipona bicolor</name>
    <dbReference type="NCBI Taxonomy" id="60889"/>
    <lineage>
        <taxon>Eukaryota</taxon>
        <taxon>Metazoa</taxon>
        <taxon>Ecdysozoa</taxon>
        <taxon>Arthropoda</taxon>
        <taxon>Hexapoda</taxon>
        <taxon>Insecta</taxon>
        <taxon>Pterygota</taxon>
        <taxon>Neoptera</taxon>
        <taxon>Endopterygota</taxon>
        <taxon>Hymenoptera</taxon>
        <taxon>Apocrita</taxon>
        <taxon>Aculeata</taxon>
        <taxon>Apoidea</taxon>
        <taxon>Anthophila</taxon>
        <taxon>Apidae</taxon>
        <taxon>Melipona</taxon>
    </lineage>
</organism>
<proteinExistence type="predicted"/>
<dbReference type="Proteomes" id="UP001177670">
    <property type="component" value="Unassembled WGS sequence"/>
</dbReference>
<dbReference type="EMBL" id="JAHYIQ010000001">
    <property type="protein sequence ID" value="KAK1138153.1"/>
    <property type="molecule type" value="Genomic_DNA"/>
</dbReference>
<sequence>MFALLIRKGVKHGTFANFAWCPSTKGNVFKDITPSSNTRILGEDDKVDKAQVGILCERYNKYKKYKYRTEMASG</sequence>
<keyword evidence="2" id="KW-1185">Reference proteome</keyword>
<reference evidence="1" key="1">
    <citation type="submission" date="2021-10" db="EMBL/GenBank/DDBJ databases">
        <title>Melipona bicolor Genome sequencing and assembly.</title>
        <authorList>
            <person name="Araujo N.S."/>
            <person name="Arias M.C."/>
        </authorList>
    </citation>
    <scope>NUCLEOTIDE SEQUENCE</scope>
    <source>
        <strain evidence="1">USP_2M_L1-L4_2017</strain>
        <tissue evidence="1">Whole body</tissue>
    </source>
</reference>
<protein>
    <submittedName>
        <fullName evidence="1">Uncharacterized protein</fullName>
    </submittedName>
</protein>
<accession>A0AA40KZ13</accession>
<evidence type="ECO:0000313" key="1">
    <source>
        <dbReference type="EMBL" id="KAK1138153.1"/>
    </source>
</evidence>
<name>A0AA40KZ13_9HYME</name>
<dbReference type="AlphaFoldDB" id="A0AA40KZ13"/>
<gene>
    <name evidence="1" type="ORF">K0M31_002634</name>
</gene>
<comment type="caution">
    <text evidence="1">The sequence shown here is derived from an EMBL/GenBank/DDBJ whole genome shotgun (WGS) entry which is preliminary data.</text>
</comment>